<dbReference type="KEGG" id="mdr:MDOR_18530"/>
<proteinExistence type="predicted"/>
<dbReference type="InterPro" id="IPR022172">
    <property type="entry name" value="DUF3703"/>
</dbReference>
<dbReference type="RefSeq" id="WP_064872485.1">
    <property type="nucleotide sequence ID" value="NZ_AP022605.1"/>
</dbReference>
<keyword evidence="3" id="KW-1185">Reference proteome</keyword>
<evidence type="ECO:0008006" key="5">
    <source>
        <dbReference type="Google" id="ProtNLM"/>
    </source>
</evidence>
<protein>
    <recommendedName>
        <fullName evidence="5">DUF3703 domain-containing protein</fullName>
    </recommendedName>
</protein>
<evidence type="ECO:0000313" key="1">
    <source>
        <dbReference type="EMBL" id="BBZ07684.1"/>
    </source>
</evidence>
<dbReference type="EMBL" id="LQOS01000017">
    <property type="protein sequence ID" value="ORV43609.1"/>
    <property type="molecule type" value="Genomic_DNA"/>
</dbReference>
<reference evidence="2 3" key="1">
    <citation type="submission" date="2016-01" db="EMBL/GenBank/DDBJ databases">
        <title>The new phylogeny of the genus Mycobacterium.</title>
        <authorList>
            <person name="Tarcisio F."/>
            <person name="Conor M."/>
            <person name="Antonella G."/>
            <person name="Elisabetta G."/>
            <person name="Giulia F.S."/>
            <person name="Sara T."/>
            <person name="Anna F."/>
            <person name="Clotilde B."/>
            <person name="Roberto B."/>
            <person name="Veronica D.S."/>
            <person name="Fabio R."/>
            <person name="Monica P."/>
            <person name="Olivier J."/>
            <person name="Enrico T."/>
            <person name="Nicola S."/>
        </authorList>
    </citation>
    <scope>NUCLEOTIDE SEQUENCE [LARGE SCALE GENOMIC DNA]</scope>
    <source>
        <strain evidence="2 3">DSM 44339</strain>
    </source>
</reference>
<evidence type="ECO:0000313" key="4">
    <source>
        <dbReference type="Proteomes" id="UP000467201"/>
    </source>
</evidence>
<evidence type="ECO:0000313" key="3">
    <source>
        <dbReference type="Proteomes" id="UP000193564"/>
    </source>
</evidence>
<sequence length="114" mass="12427">MSSINAHARQVYRSEMAAAKTAADPLTRWRHLERAHIVSQPDPWLHTCNHAAMLVLALRQHDRREAVGQVLSLIVAAPGSMTGRYPVGNTGRVAAGLMTPMPIPEDLAVALTTR</sequence>
<dbReference type="AlphaFoldDB" id="A0A1X1TGF0"/>
<organism evidence="2 3">
    <name type="scientific">Mycolicibacterium doricum</name>
    <dbReference type="NCBI Taxonomy" id="126673"/>
    <lineage>
        <taxon>Bacteria</taxon>
        <taxon>Bacillati</taxon>
        <taxon>Actinomycetota</taxon>
        <taxon>Actinomycetes</taxon>
        <taxon>Mycobacteriales</taxon>
        <taxon>Mycobacteriaceae</taxon>
        <taxon>Mycolicibacterium</taxon>
    </lineage>
</organism>
<name>A0A1X1TGF0_9MYCO</name>
<dbReference type="STRING" id="126673.AWC01_05160"/>
<accession>A0A1X1TGF0</accession>
<dbReference type="EMBL" id="AP022605">
    <property type="protein sequence ID" value="BBZ07684.1"/>
    <property type="molecule type" value="Genomic_DNA"/>
</dbReference>
<dbReference type="Proteomes" id="UP000467201">
    <property type="component" value="Chromosome"/>
</dbReference>
<gene>
    <name evidence="2" type="ORF">AWC01_05160</name>
    <name evidence="1" type="ORF">MDOR_18530</name>
</gene>
<evidence type="ECO:0000313" key="2">
    <source>
        <dbReference type="EMBL" id="ORV43609.1"/>
    </source>
</evidence>
<reference evidence="1 4" key="2">
    <citation type="journal article" date="2019" name="Emerg. Microbes Infect.">
        <title>Comprehensive subspecies identification of 175 nontuberculous mycobacteria species based on 7547 genomic profiles.</title>
        <authorList>
            <person name="Matsumoto Y."/>
            <person name="Kinjo T."/>
            <person name="Motooka D."/>
            <person name="Nabeya D."/>
            <person name="Jung N."/>
            <person name="Uechi K."/>
            <person name="Horii T."/>
            <person name="Iida T."/>
            <person name="Fujita J."/>
            <person name="Nakamura S."/>
        </authorList>
    </citation>
    <scope>NUCLEOTIDE SEQUENCE [LARGE SCALE GENOMIC DNA]</scope>
    <source>
        <strain evidence="1 4">JCM 12405</strain>
    </source>
</reference>
<dbReference type="Pfam" id="PF12487">
    <property type="entry name" value="DUF3703"/>
    <property type="match status" value="1"/>
</dbReference>
<dbReference type="OrthoDB" id="9799416at2"/>
<dbReference type="Proteomes" id="UP000193564">
    <property type="component" value="Unassembled WGS sequence"/>
</dbReference>
<reference evidence="1" key="3">
    <citation type="submission" date="2020-02" db="EMBL/GenBank/DDBJ databases">
        <authorList>
            <person name="Matsumoto Y."/>
            <person name="Motooka D."/>
            <person name="Nakamura S."/>
        </authorList>
    </citation>
    <scope>NUCLEOTIDE SEQUENCE</scope>
    <source>
        <strain evidence="1">JCM 12405</strain>
    </source>
</reference>